<dbReference type="EMBL" id="AP015040">
    <property type="protein sequence ID" value="BAT92367.1"/>
    <property type="molecule type" value="Genomic_DNA"/>
</dbReference>
<dbReference type="Gene3D" id="3.40.640.10">
    <property type="entry name" value="Type I PLP-dependent aspartate aminotransferase-like (Major domain)"/>
    <property type="match status" value="1"/>
</dbReference>
<organism evidence="1 2">
    <name type="scientific">Vigna angularis var. angularis</name>
    <dbReference type="NCBI Taxonomy" id="157739"/>
    <lineage>
        <taxon>Eukaryota</taxon>
        <taxon>Viridiplantae</taxon>
        <taxon>Streptophyta</taxon>
        <taxon>Embryophyta</taxon>
        <taxon>Tracheophyta</taxon>
        <taxon>Spermatophyta</taxon>
        <taxon>Magnoliopsida</taxon>
        <taxon>eudicotyledons</taxon>
        <taxon>Gunneridae</taxon>
        <taxon>Pentapetalae</taxon>
        <taxon>rosids</taxon>
        <taxon>fabids</taxon>
        <taxon>Fabales</taxon>
        <taxon>Fabaceae</taxon>
        <taxon>Papilionoideae</taxon>
        <taxon>50 kb inversion clade</taxon>
        <taxon>NPAAA clade</taxon>
        <taxon>indigoferoid/millettioid clade</taxon>
        <taxon>Phaseoleae</taxon>
        <taxon>Vigna</taxon>
    </lineage>
</organism>
<dbReference type="AlphaFoldDB" id="A0A0S3SHP4"/>
<keyword evidence="2" id="KW-1185">Reference proteome</keyword>
<evidence type="ECO:0000313" key="2">
    <source>
        <dbReference type="Proteomes" id="UP000291084"/>
    </source>
</evidence>
<proteinExistence type="predicted"/>
<reference evidence="1 2" key="1">
    <citation type="journal article" date="2015" name="Sci. Rep.">
        <title>The power of single molecule real-time sequencing technology in the de novo assembly of a eukaryotic genome.</title>
        <authorList>
            <person name="Sakai H."/>
            <person name="Naito K."/>
            <person name="Ogiso-Tanaka E."/>
            <person name="Takahashi Y."/>
            <person name="Iseki K."/>
            <person name="Muto C."/>
            <person name="Satou K."/>
            <person name="Teruya K."/>
            <person name="Shiroma A."/>
            <person name="Shimoji M."/>
            <person name="Hirano T."/>
            <person name="Itoh T."/>
            <person name="Kaga A."/>
            <person name="Tomooka N."/>
        </authorList>
    </citation>
    <scope>NUCLEOTIDE SEQUENCE [LARGE SCALE GENOMIC DNA]</scope>
    <source>
        <strain evidence="2">cv. Shumari</strain>
    </source>
</reference>
<accession>A0A0S3SHP4</accession>
<dbReference type="InterPro" id="IPR015421">
    <property type="entry name" value="PyrdxlP-dep_Trfase_major"/>
</dbReference>
<gene>
    <name evidence="1" type="primary">Vigan.07G106800</name>
    <name evidence="1" type="ORF">VIGAN_07106800</name>
</gene>
<sequence>MASATVRDARISSASVFTFFLARLLLFTSSFALRAEFKTANAATLPDRLLVKTLVLLDRDSSRSYIGGSESDGHSFVINEACSMFAHTNPLHLDVFKSVARFEAEVVAMTTTLLGSKENSSGG</sequence>
<evidence type="ECO:0000313" key="1">
    <source>
        <dbReference type="EMBL" id="BAT92367.1"/>
    </source>
</evidence>
<protein>
    <submittedName>
        <fullName evidence="1">Uncharacterized protein</fullName>
    </submittedName>
</protein>
<dbReference type="Proteomes" id="UP000291084">
    <property type="component" value="Chromosome 7"/>
</dbReference>
<name>A0A0S3SHP4_PHAAN</name>